<sequence>MRRNPYERKPIMKKNQKPYFVSPELDRAEAEQKRLQKEWRKSYLEKMLIGVCVAITVGSIVSAVKDALDHEKEDRETED</sequence>
<feature type="transmembrane region" description="Helical" evidence="1">
    <location>
        <begin position="43"/>
        <end position="64"/>
    </location>
</feature>
<dbReference type="GeneID" id="77936425"/>
<evidence type="ECO:0000313" key="2">
    <source>
        <dbReference type="EMBL" id="QED11553.1"/>
    </source>
</evidence>
<evidence type="ECO:0000256" key="1">
    <source>
        <dbReference type="SAM" id="Phobius"/>
    </source>
</evidence>
<keyword evidence="1" id="KW-0812">Transmembrane</keyword>
<gene>
    <name evidence="2" type="primary">63</name>
    <name evidence="2" type="ORF">SEA_QUI_63</name>
</gene>
<evidence type="ECO:0000313" key="3">
    <source>
        <dbReference type="Proteomes" id="UP000321915"/>
    </source>
</evidence>
<dbReference type="RefSeq" id="YP_010660429.1">
    <property type="nucleotide sequence ID" value="NC_070877.1"/>
</dbReference>
<organism evidence="2 3">
    <name type="scientific">Arthrobacter phage Qui</name>
    <dbReference type="NCBI Taxonomy" id="2603260"/>
    <lineage>
        <taxon>Viruses</taxon>
        <taxon>Duplodnaviria</taxon>
        <taxon>Heunggongvirae</taxon>
        <taxon>Uroviricota</taxon>
        <taxon>Caudoviricetes</taxon>
        <taxon>Quivirus</taxon>
        <taxon>Quivirus qui</taxon>
    </lineage>
</organism>
<name>A0A5B8WGD9_9CAUD</name>
<keyword evidence="1" id="KW-0472">Membrane</keyword>
<keyword evidence="3" id="KW-1185">Reference proteome</keyword>
<keyword evidence="1" id="KW-1133">Transmembrane helix</keyword>
<dbReference type="Proteomes" id="UP000321915">
    <property type="component" value="Segment"/>
</dbReference>
<dbReference type="EMBL" id="MN183282">
    <property type="protein sequence ID" value="QED11553.1"/>
    <property type="molecule type" value="Genomic_DNA"/>
</dbReference>
<accession>A0A5B8WGD9</accession>
<dbReference type="KEGG" id="vg:77936425"/>
<reference evidence="2 3" key="1">
    <citation type="submission" date="2019-07" db="EMBL/GenBank/DDBJ databases">
        <authorList>
            <person name="Abdullah A."/>
            <person name="Lima G.C."/>
            <person name="Cuneo C.K."/>
            <person name="Ennest D.C."/>
            <person name="Fritz K.J."/>
            <person name="Johnson B.T."/>
            <person name="Larson S.M."/>
            <person name="Lemunyete M.N."/>
            <person name="Murray M.B."/>
            <person name="Osmond D.E."/>
            <person name="Patras K.A."/>
            <person name="Ransibrahmanakul S."/>
            <person name="Simpson K.A."/>
            <person name="Thull B.S."/>
            <person name="Wetzel S."/>
            <person name="Bonilla J.A."/>
            <person name="Klyczek K."/>
            <person name="Garlena R.A."/>
            <person name="Russell D.A."/>
            <person name="Pope W.H."/>
            <person name="Jacobs-Sera D."/>
            <person name="Hatfull G.F."/>
        </authorList>
    </citation>
    <scope>NUCLEOTIDE SEQUENCE [LARGE SCALE GENOMIC DNA]</scope>
</reference>
<proteinExistence type="predicted"/>
<protein>
    <submittedName>
        <fullName evidence="2">Membrane protein</fullName>
    </submittedName>
</protein>